<proteinExistence type="predicted"/>
<evidence type="ECO:0000313" key="1">
    <source>
        <dbReference type="EMBL" id="STZ08378.1"/>
    </source>
</evidence>
<dbReference type="RefSeq" id="WP_029102473.1">
    <property type="nucleotide sequence ID" value="NZ_UGQB01000004.1"/>
</dbReference>
<reference evidence="1 2" key="1">
    <citation type="submission" date="2018-06" db="EMBL/GenBank/DDBJ databases">
        <authorList>
            <consortium name="Pathogen Informatics"/>
            <person name="Doyle S."/>
        </authorList>
    </citation>
    <scope>NUCLEOTIDE SEQUENCE [LARGE SCALE GENOMIC DNA]</scope>
    <source>
        <strain evidence="1 2">NCTC12877</strain>
    </source>
</reference>
<dbReference type="Gene3D" id="3.10.450.530">
    <property type="entry name" value="Ribonuclease toxin, BrnT, of type II toxin-antitoxin system"/>
    <property type="match status" value="1"/>
</dbReference>
<dbReference type="InterPro" id="IPR007460">
    <property type="entry name" value="BrnT_toxin"/>
</dbReference>
<dbReference type="OrthoDB" id="9802417at2"/>
<organism evidence="1 2">
    <name type="scientific">Moraxella caprae</name>
    <dbReference type="NCBI Taxonomy" id="90240"/>
    <lineage>
        <taxon>Bacteria</taxon>
        <taxon>Pseudomonadati</taxon>
        <taxon>Pseudomonadota</taxon>
        <taxon>Gammaproteobacteria</taxon>
        <taxon>Moraxellales</taxon>
        <taxon>Moraxellaceae</taxon>
        <taxon>Moraxella</taxon>
    </lineage>
</organism>
<evidence type="ECO:0000313" key="2">
    <source>
        <dbReference type="Proteomes" id="UP000254065"/>
    </source>
</evidence>
<dbReference type="Pfam" id="PF04365">
    <property type="entry name" value="BrnT_toxin"/>
    <property type="match status" value="1"/>
</dbReference>
<protein>
    <submittedName>
        <fullName evidence="1">Protein of uncharacterized function (DUF497)</fullName>
    </submittedName>
</protein>
<name>A0A378R031_9GAMM</name>
<dbReference type="STRING" id="1122244.GCA_000426885_00717"/>
<dbReference type="EMBL" id="UGQB01000004">
    <property type="protein sequence ID" value="STZ08378.1"/>
    <property type="molecule type" value="Genomic_DNA"/>
</dbReference>
<dbReference type="Proteomes" id="UP000254065">
    <property type="component" value="Unassembled WGS sequence"/>
</dbReference>
<dbReference type="AlphaFoldDB" id="A0A378R031"/>
<accession>A0A378R031</accession>
<keyword evidence="2" id="KW-1185">Reference proteome</keyword>
<gene>
    <name evidence="1" type="ORF">NCTC12877_01378</name>
</gene>
<dbReference type="InterPro" id="IPR038573">
    <property type="entry name" value="BrnT_sf"/>
</dbReference>
<sequence>MPILEFGGMIFEWHDPKYELVLNKRKITFEEVVSVFADYCAIEFEDVGDYNEQRTIIIGMSNQARLLAVVYTERGDTFRIITAYFPSNEQIKGYHNARF</sequence>